<dbReference type="PATRIC" id="fig|1423776.4.peg.866"/>
<proteinExistence type="predicted"/>
<accession>A0A0R1LPX9</accession>
<feature type="transmembrane region" description="Helical" evidence="1">
    <location>
        <begin position="12"/>
        <end position="31"/>
    </location>
</feature>
<comment type="caution">
    <text evidence="2">The sequence shown here is derived from an EMBL/GenBank/DDBJ whole genome shotgun (WGS) entry which is preliminary data.</text>
</comment>
<dbReference type="RefSeq" id="WP_054699901.1">
    <property type="nucleotide sequence ID" value="NZ_AZEE01000028.1"/>
</dbReference>
<reference evidence="2 3" key="1">
    <citation type="journal article" date="2015" name="Genome Announc.">
        <title>Expanding the biotechnology potential of lactobacilli through comparative genomics of 213 strains and associated genera.</title>
        <authorList>
            <person name="Sun Z."/>
            <person name="Harris H.M."/>
            <person name="McCann A."/>
            <person name="Guo C."/>
            <person name="Argimon S."/>
            <person name="Zhang W."/>
            <person name="Yang X."/>
            <person name="Jeffery I.B."/>
            <person name="Cooney J.C."/>
            <person name="Kagawa T.F."/>
            <person name="Liu W."/>
            <person name="Song Y."/>
            <person name="Salvetti E."/>
            <person name="Wrobel A."/>
            <person name="Rasinkangas P."/>
            <person name="Parkhill J."/>
            <person name="Rea M.C."/>
            <person name="O'Sullivan O."/>
            <person name="Ritari J."/>
            <person name="Douillard F.P."/>
            <person name="Paul Ross R."/>
            <person name="Yang R."/>
            <person name="Briner A.E."/>
            <person name="Felis G.E."/>
            <person name="de Vos W.M."/>
            <person name="Barrangou R."/>
            <person name="Klaenhammer T.R."/>
            <person name="Caufield P.W."/>
            <person name="Cui Y."/>
            <person name="Zhang H."/>
            <person name="O'Toole P.W."/>
        </authorList>
    </citation>
    <scope>NUCLEOTIDE SEQUENCE [LARGE SCALE GENOMIC DNA]</scope>
    <source>
        <strain evidence="2 3">DSM 19909</strain>
    </source>
</reference>
<keyword evidence="3" id="KW-1185">Reference proteome</keyword>
<sequence length="73" mass="8186">MTPVFKPRTLAVIERLMTLSGYVSLAVPALHLALTAKSVNFEILSVLFLLLVGFTLYIHLSIVTERELDDLDR</sequence>
<evidence type="ECO:0000313" key="3">
    <source>
        <dbReference type="Proteomes" id="UP000051160"/>
    </source>
</evidence>
<keyword evidence="1" id="KW-0472">Membrane</keyword>
<organism evidence="2 3">
    <name type="scientific">Secundilactobacillus odoratitofui DSM 19909 = JCM 15043</name>
    <dbReference type="NCBI Taxonomy" id="1423776"/>
    <lineage>
        <taxon>Bacteria</taxon>
        <taxon>Bacillati</taxon>
        <taxon>Bacillota</taxon>
        <taxon>Bacilli</taxon>
        <taxon>Lactobacillales</taxon>
        <taxon>Lactobacillaceae</taxon>
        <taxon>Secundilactobacillus</taxon>
    </lineage>
</organism>
<keyword evidence="1" id="KW-1133">Transmembrane helix</keyword>
<keyword evidence="1" id="KW-0812">Transmembrane</keyword>
<protein>
    <submittedName>
        <fullName evidence="2">Uncharacterized protein</fullName>
    </submittedName>
</protein>
<dbReference type="Proteomes" id="UP000051160">
    <property type="component" value="Unassembled WGS sequence"/>
</dbReference>
<evidence type="ECO:0000256" key="1">
    <source>
        <dbReference type="SAM" id="Phobius"/>
    </source>
</evidence>
<evidence type="ECO:0000313" key="2">
    <source>
        <dbReference type="EMBL" id="KRK97886.1"/>
    </source>
</evidence>
<gene>
    <name evidence="2" type="ORF">FD04_GL000859</name>
</gene>
<dbReference type="AlphaFoldDB" id="A0A0R1LPX9"/>
<name>A0A0R1LPX9_9LACO</name>
<dbReference type="EMBL" id="AZEE01000028">
    <property type="protein sequence ID" value="KRK97886.1"/>
    <property type="molecule type" value="Genomic_DNA"/>
</dbReference>
<feature type="transmembrane region" description="Helical" evidence="1">
    <location>
        <begin position="43"/>
        <end position="63"/>
    </location>
</feature>